<keyword evidence="2" id="KW-0812">Transmembrane</keyword>
<keyword evidence="4" id="KW-1185">Reference proteome</keyword>
<feature type="region of interest" description="Disordered" evidence="1">
    <location>
        <begin position="86"/>
        <end position="105"/>
    </location>
</feature>
<sequence>MRPESVSLCTCWTCRTHLILVQHLLLQLLGQLALLSLASSASHLSFSTSVRRTPGTLGVGACFSLMMLSSACTSAFAFSLSNCSSAGTLSPEEGGSAVSTGRRARGRITLMSREASGPPSAHRSSSG</sequence>
<proteinExistence type="predicted"/>
<feature type="transmembrane region" description="Helical" evidence="2">
    <location>
        <begin position="57"/>
        <end position="80"/>
    </location>
</feature>
<organism evidence="3 4">
    <name type="scientific">Liparis tanakae</name>
    <name type="common">Tanaka's snailfish</name>
    <dbReference type="NCBI Taxonomy" id="230148"/>
    <lineage>
        <taxon>Eukaryota</taxon>
        <taxon>Metazoa</taxon>
        <taxon>Chordata</taxon>
        <taxon>Craniata</taxon>
        <taxon>Vertebrata</taxon>
        <taxon>Euteleostomi</taxon>
        <taxon>Actinopterygii</taxon>
        <taxon>Neopterygii</taxon>
        <taxon>Teleostei</taxon>
        <taxon>Neoteleostei</taxon>
        <taxon>Acanthomorphata</taxon>
        <taxon>Eupercaria</taxon>
        <taxon>Perciformes</taxon>
        <taxon>Cottioidei</taxon>
        <taxon>Cottales</taxon>
        <taxon>Liparidae</taxon>
        <taxon>Liparis</taxon>
    </lineage>
</organism>
<dbReference type="EMBL" id="SRLO01012274">
    <property type="protein sequence ID" value="TNN25540.1"/>
    <property type="molecule type" value="Genomic_DNA"/>
</dbReference>
<accession>A0A4Z2EAG2</accession>
<reference evidence="3 4" key="1">
    <citation type="submission" date="2019-03" db="EMBL/GenBank/DDBJ databases">
        <title>First draft genome of Liparis tanakae, snailfish: a comprehensive survey of snailfish specific genes.</title>
        <authorList>
            <person name="Kim W."/>
            <person name="Song I."/>
            <person name="Jeong J.-H."/>
            <person name="Kim D."/>
            <person name="Kim S."/>
            <person name="Ryu S."/>
            <person name="Song J.Y."/>
            <person name="Lee S.K."/>
        </authorList>
    </citation>
    <scope>NUCLEOTIDE SEQUENCE [LARGE SCALE GENOMIC DNA]</scope>
    <source>
        <tissue evidence="3">Muscle</tissue>
    </source>
</reference>
<comment type="caution">
    <text evidence="3">The sequence shown here is derived from an EMBL/GenBank/DDBJ whole genome shotgun (WGS) entry which is preliminary data.</text>
</comment>
<keyword evidence="2" id="KW-1133">Transmembrane helix</keyword>
<dbReference type="Proteomes" id="UP000314294">
    <property type="component" value="Unassembled WGS sequence"/>
</dbReference>
<evidence type="ECO:0000256" key="2">
    <source>
        <dbReference type="SAM" id="Phobius"/>
    </source>
</evidence>
<evidence type="ECO:0000256" key="1">
    <source>
        <dbReference type="SAM" id="MobiDB-lite"/>
    </source>
</evidence>
<evidence type="ECO:0000313" key="4">
    <source>
        <dbReference type="Proteomes" id="UP000314294"/>
    </source>
</evidence>
<keyword evidence="2" id="KW-0472">Membrane</keyword>
<protein>
    <submittedName>
        <fullName evidence="3">Uncharacterized protein</fullName>
    </submittedName>
</protein>
<dbReference type="AlphaFoldDB" id="A0A4Z2EAG2"/>
<evidence type="ECO:0000313" key="3">
    <source>
        <dbReference type="EMBL" id="TNN25540.1"/>
    </source>
</evidence>
<gene>
    <name evidence="3" type="ORF">EYF80_064330</name>
</gene>
<name>A0A4Z2EAG2_9TELE</name>